<dbReference type="EMBL" id="KV460210">
    <property type="protein sequence ID" value="OBU00128.1"/>
    <property type="molecule type" value="Genomic_DNA"/>
</dbReference>
<accession>A0A1B8GWC1</accession>
<evidence type="ECO:0000313" key="2">
    <source>
        <dbReference type="Proteomes" id="UP000091956"/>
    </source>
</evidence>
<reference evidence="1 2" key="1">
    <citation type="submission" date="2016-03" db="EMBL/GenBank/DDBJ databases">
        <title>Comparative genomics of Pseudogymnoascus destructans, the fungus causing white-nose syndrome of bats.</title>
        <authorList>
            <person name="Palmer J.M."/>
            <person name="Drees K.P."/>
            <person name="Foster J.T."/>
            <person name="Lindner D.L."/>
        </authorList>
    </citation>
    <scope>NUCLEOTIDE SEQUENCE [LARGE SCALE GENOMIC DNA]</scope>
    <source>
        <strain evidence="1 2">UAMH 10579</strain>
    </source>
</reference>
<proteinExistence type="predicted"/>
<evidence type="ECO:0008006" key="3">
    <source>
        <dbReference type="Google" id="ProtNLM"/>
    </source>
</evidence>
<dbReference type="OrthoDB" id="3503208at2759"/>
<dbReference type="InterPro" id="IPR036249">
    <property type="entry name" value="Thioredoxin-like_sf"/>
</dbReference>
<keyword evidence="2" id="KW-1185">Reference proteome</keyword>
<name>A0A1B8GWC1_9PEZI</name>
<sequence length="235" mass="26488">MFKEATREEWIEARKALLEKEKALTKASDELSALRRQLPHVKVEKNYTFEGPNGKLKLSDLFEGRKQLIIYHFMFTPPSTTGCIGCSFFADNLPSHLEHLNSRNTTLVLVSRAPYSLIAPFKKRMGWTMPWYSSSDSDFNYDFHATNDPAVAPMMVNWESAEALRERGKGAYVEGEQSGVSVFIVGPGGGVYHSYSTFARGLDGFLGTNSLLDVTPLGRQDGGGWWKFHDEYEDE</sequence>
<gene>
    <name evidence="1" type="ORF">VE01_01934</name>
</gene>
<dbReference type="Pfam" id="PF05988">
    <property type="entry name" value="DUF899"/>
    <property type="match status" value="1"/>
</dbReference>
<dbReference type="AlphaFoldDB" id="A0A1B8GWC1"/>
<protein>
    <recommendedName>
        <fullName evidence="3">Thioredoxin domain-containing protein</fullName>
    </recommendedName>
</protein>
<dbReference type="STRING" id="342668.A0A1B8GWC1"/>
<dbReference type="SUPFAM" id="SSF52833">
    <property type="entry name" value="Thioredoxin-like"/>
    <property type="match status" value="1"/>
</dbReference>
<evidence type="ECO:0000313" key="1">
    <source>
        <dbReference type="EMBL" id="OBU00128.1"/>
    </source>
</evidence>
<organism evidence="1 2">
    <name type="scientific">Pseudogymnoascus verrucosus</name>
    <dbReference type="NCBI Taxonomy" id="342668"/>
    <lineage>
        <taxon>Eukaryota</taxon>
        <taxon>Fungi</taxon>
        <taxon>Dikarya</taxon>
        <taxon>Ascomycota</taxon>
        <taxon>Pezizomycotina</taxon>
        <taxon>Leotiomycetes</taxon>
        <taxon>Thelebolales</taxon>
        <taxon>Thelebolaceae</taxon>
        <taxon>Pseudogymnoascus</taxon>
    </lineage>
</organism>
<reference evidence="2" key="2">
    <citation type="journal article" date="2018" name="Nat. Commun.">
        <title>Extreme sensitivity to ultraviolet light in the fungal pathogen causing white-nose syndrome of bats.</title>
        <authorList>
            <person name="Palmer J.M."/>
            <person name="Drees K.P."/>
            <person name="Foster J.T."/>
            <person name="Lindner D.L."/>
        </authorList>
    </citation>
    <scope>NUCLEOTIDE SEQUENCE [LARGE SCALE GENOMIC DNA]</scope>
    <source>
        <strain evidence="2">UAMH 10579</strain>
    </source>
</reference>
<dbReference type="Proteomes" id="UP000091956">
    <property type="component" value="Unassembled WGS sequence"/>
</dbReference>
<dbReference type="InterPro" id="IPR010296">
    <property type="entry name" value="DUF899_thioredox"/>
</dbReference>
<dbReference type="RefSeq" id="XP_018133860.1">
    <property type="nucleotide sequence ID" value="XM_018271449.2"/>
</dbReference>
<dbReference type="GeneID" id="28835320"/>